<feature type="compositionally biased region" description="Low complexity" evidence="2">
    <location>
        <begin position="62"/>
        <end position="78"/>
    </location>
</feature>
<gene>
    <name evidence="3" type="ORF">KASA_0P04796G</name>
</gene>
<dbReference type="InterPro" id="IPR028211">
    <property type="entry name" value="Ntr2"/>
</dbReference>
<sequence>MSFRKRNKIKIPISSHNSSETTSKGNKNNIPLNFDEDEIVDDFDSLPSLKLKKGARKLPPFSSSLKSQDTNSSTSSDNTSKIILEKDTYGSIYKIKANNSAVLNLEDECELNEIEQNDMDYIDDNNILSISEIDEIKKEKEKLRKKFQQKQEVEKGRPSEKDYAKLLTSEERLDLLDTYKDNGGITKANEYNDIKSTEDYTDSIADDGKLALTKNEMLLEKQNRKYLIEQAINEKEVDDDQNNWEQNIVQNGSLGSSTVKINVKARLPALWKDIEDFEGDSFIDTELAKSRIKLKTKELQRRKLQEERSGLIQKGNSIINEIME</sequence>
<dbReference type="OrthoDB" id="4067234at2759"/>
<protein>
    <submittedName>
        <fullName evidence="3">Similar to Saccharomyces cerevisiae YKR022C NTR2 Essential protein that forms a dimer with Ntr1p</fullName>
    </submittedName>
</protein>
<feature type="region of interest" description="Disordered" evidence="2">
    <location>
        <begin position="1"/>
        <end position="33"/>
    </location>
</feature>
<evidence type="ECO:0000256" key="1">
    <source>
        <dbReference type="SAM" id="Coils"/>
    </source>
</evidence>
<name>A0A1X7R0R7_9SACH</name>
<feature type="compositionally biased region" description="Polar residues" evidence="2">
    <location>
        <begin position="14"/>
        <end position="31"/>
    </location>
</feature>
<dbReference type="Proteomes" id="UP000196158">
    <property type="component" value="Unassembled WGS sequence"/>
</dbReference>
<evidence type="ECO:0000313" key="4">
    <source>
        <dbReference type="Proteomes" id="UP000196158"/>
    </source>
</evidence>
<evidence type="ECO:0000313" key="3">
    <source>
        <dbReference type="EMBL" id="SMN19292.1"/>
    </source>
</evidence>
<dbReference type="AlphaFoldDB" id="A0A1X7R0R7"/>
<dbReference type="EMBL" id="FXLY01000003">
    <property type="protein sequence ID" value="SMN19292.1"/>
    <property type="molecule type" value="Genomic_DNA"/>
</dbReference>
<keyword evidence="1" id="KW-0175">Coiled coil</keyword>
<organism evidence="3 4">
    <name type="scientific">Maudiozyma saulgeensis</name>
    <dbReference type="NCBI Taxonomy" id="1789683"/>
    <lineage>
        <taxon>Eukaryota</taxon>
        <taxon>Fungi</taxon>
        <taxon>Dikarya</taxon>
        <taxon>Ascomycota</taxon>
        <taxon>Saccharomycotina</taxon>
        <taxon>Saccharomycetes</taxon>
        <taxon>Saccharomycetales</taxon>
        <taxon>Saccharomycetaceae</taxon>
        <taxon>Maudiozyma</taxon>
    </lineage>
</organism>
<dbReference type="GO" id="GO:0071008">
    <property type="term" value="C:U2-type post-mRNA release spliceosomal complex"/>
    <property type="evidence" value="ECO:0007669"/>
    <property type="project" value="InterPro"/>
</dbReference>
<feature type="coiled-coil region" evidence="1">
    <location>
        <begin position="287"/>
        <end position="314"/>
    </location>
</feature>
<evidence type="ECO:0000256" key="2">
    <source>
        <dbReference type="SAM" id="MobiDB-lite"/>
    </source>
</evidence>
<dbReference type="GO" id="GO:0000390">
    <property type="term" value="P:spliceosomal complex disassembly"/>
    <property type="evidence" value="ECO:0007669"/>
    <property type="project" value="InterPro"/>
</dbReference>
<dbReference type="STRING" id="1789683.A0A1X7R0R7"/>
<proteinExistence type="predicted"/>
<keyword evidence="4" id="KW-1185">Reference proteome</keyword>
<accession>A0A1X7R0R7</accession>
<reference evidence="3 4" key="1">
    <citation type="submission" date="2017-04" db="EMBL/GenBank/DDBJ databases">
        <authorList>
            <person name="Afonso C.L."/>
            <person name="Miller P.J."/>
            <person name="Scott M.A."/>
            <person name="Spackman E."/>
            <person name="Goraichik I."/>
            <person name="Dimitrov K.M."/>
            <person name="Suarez D.L."/>
            <person name="Swayne D.E."/>
        </authorList>
    </citation>
    <scope>NUCLEOTIDE SEQUENCE [LARGE SCALE GENOMIC DNA]</scope>
</reference>
<feature type="region of interest" description="Disordered" evidence="2">
    <location>
        <begin position="56"/>
        <end position="78"/>
    </location>
</feature>
<dbReference type="Pfam" id="PF15458">
    <property type="entry name" value="NTR2"/>
    <property type="match status" value="1"/>
</dbReference>